<evidence type="ECO:0000256" key="1">
    <source>
        <dbReference type="ARBA" id="ARBA00001946"/>
    </source>
</evidence>
<dbReference type="PROSITE" id="PS51374">
    <property type="entry name" value="NDPK_LIKE"/>
    <property type="match status" value="1"/>
</dbReference>
<dbReference type="SMART" id="SM00562">
    <property type="entry name" value="NDK"/>
    <property type="match status" value="1"/>
</dbReference>
<reference evidence="15 16" key="1">
    <citation type="journal article" date="2016" name="Nat. Commun.">
        <title>Thousands of microbial genomes shed light on interconnected biogeochemical processes in an aquifer system.</title>
        <authorList>
            <person name="Anantharaman K."/>
            <person name="Brown C.T."/>
            <person name="Hug L.A."/>
            <person name="Sharon I."/>
            <person name="Castelle C.J."/>
            <person name="Probst A.J."/>
            <person name="Thomas B.C."/>
            <person name="Singh A."/>
            <person name="Wilkins M.J."/>
            <person name="Karaoz U."/>
            <person name="Brodie E.L."/>
            <person name="Williams K.H."/>
            <person name="Hubbard S.S."/>
            <person name="Banfield J.F."/>
        </authorList>
    </citation>
    <scope>NUCLEOTIDE SEQUENCE [LARGE SCALE GENOMIC DNA]</scope>
</reference>
<dbReference type="Gene3D" id="3.30.70.141">
    <property type="entry name" value="Nucleoside diphosphate kinase-like domain"/>
    <property type="match status" value="1"/>
</dbReference>
<evidence type="ECO:0000256" key="9">
    <source>
        <dbReference type="ARBA" id="ARBA00022840"/>
    </source>
</evidence>
<dbReference type="GO" id="GO:0005524">
    <property type="term" value="F:ATP binding"/>
    <property type="evidence" value="ECO:0007669"/>
    <property type="project" value="UniProtKB-KW"/>
</dbReference>
<gene>
    <name evidence="15" type="ORF">A2756_03810</name>
</gene>
<evidence type="ECO:0000256" key="13">
    <source>
        <dbReference type="RuleBase" id="RU004011"/>
    </source>
</evidence>
<accession>A0A1G2G429</accession>
<keyword evidence="11" id="KW-0546">Nucleotide metabolism</keyword>
<evidence type="ECO:0000259" key="14">
    <source>
        <dbReference type="SMART" id="SM00562"/>
    </source>
</evidence>
<dbReference type="InterPro" id="IPR036850">
    <property type="entry name" value="NDK-like_dom_sf"/>
</dbReference>
<evidence type="ECO:0000313" key="15">
    <source>
        <dbReference type="EMBL" id="OGZ45003.1"/>
    </source>
</evidence>
<keyword evidence="8 15" id="KW-0418">Kinase</keyword>
<evidence type="ECO:0000256" key="4">
    <source>
        <dbReference type="ARBA" id="ARBA00017632"/>
    </source>
</evidence>
<dbReference type="InterPro" id="IPR034907">
    <property type="entry name" value="NDK-like_dom"/>
</dbReference>
<feature type="domain" description="Nucleoside diphosphate kinase-like" evidence="14">
    <location>
        <begin position="5"/>
        <end position="156"/>
    </location>
</feature>
<dbReference type="FunFam" id="3.30.70.141:FF:000003">
    <property type="entry name" value="Nucleoside diphosphate kinase"/>
    <property type="match status" value="1"/>
</dbReference>
<evidence type="ECO:0000256" key="5">
    <source>
        <dbReference type="ARBA" id="ARBA00022679"/>
    </source>
</evidence>
<dbReference type="GO" id="GO:0006183">
    <property type="term" value="P:GTP biosynthetic process"/>
    <property type="evidence" value="ECO:0007669"/>
    <property type="project" value="InterPro"/>
</dbReference>
<dbReference type="PRINTS" id="PR01243">
    <property type="entry name" value="NUCDPKINASE"/>
</dbReference>
<evidence type="ECO:0000256" key="3">
    <source>
        <dbReference type="ARBA" id="ARBA00012966"/>
    </source>
</evidence>
<protein>
    <recommendedName>
        <fullName evidence="4">Nucleoside diphosphate kinase</fullName>
        <ecNumber evidence="3">2.7.4.6</ecNumber>
    </recommendedName>
</protein>
<keyword evidence="10" id="KW-0460">Magnesium</keyword>
<organism evidence="15 16">
    <name type="scientific">Candidatus Ryanbacteria bacterium RIFCSPHIGHO2_01_FULL_48_27</name>
    <dbReference type="NCBI Taxonomy" id="1802115"/>
    <lineage>
        <taxon>Bacteria</taxon>
        <taxon>Candidatus Ryaniibacteriota</taxon>
    </lineage>
</organism>
<sequence>MTSTIEKTLVIIKPDGVKRGLMGRILQRFEDAGLKIVGMKMRWVDAGHAQKHYTEDLAIRRGEHVRKQMVEFITSGPVVAFVIQGVNAIENVRKMIGATEPKAASPGTIRGDFSHMSFSHADAEGKGIENLVHASSDATDAEHEVWLWFNVDEISDYKTVHETHTF</sequence>
<comment type="caution">
    <text evidence="12">Lacks conserved residue(s) required for the propagation of feature annotation.</text>
</comment>
<dbReference type="CDD" id="cd04413">
    <property type="entry name" value="NDPk_I"/>
    <property type="match status" value="1"/>
</dbReference>
<evidence type="ECO:0000256" key="6">
    <source>
        <dbReference type="ARBA" id="ARBA00022723"/>
    </source>
</evidence>
<dbReference type="GO" id="GO:0046872">
    <property type="term" value="F:metal ion binding"/>
    <property type="evidence" value="ECO:0007669"/>
    <property type="project" value="UniProtKB-KW"/>
</dbReference>
<dbReference type="EMBL" id="MHNL01000011">
    <property type="protein sequence ID" value="OGZ45003.1"/>
    <property type="molecule type" value="Genomic_DNA"/>
</dbReference>
<dbReference type="PANTHER" id="PTHR11349">
    <property type="entry name" value="NUCLEOSIDE DIPHOSPHATE KINASE"/>
    <property type="match status" value="1"/>
</dbReference>
<evidence type="ECO:0000256" key="8">
    <source>
        <dbReference type="ARBA" id="ARBA00022777"/>
    </source>
</evidence>
<dbReference type="NCBIfam" id="NF001908">
    <property type="entry name" value="PRK00668.1"/>
    <property type="match status" value="1"/>
</dbReference>
<evidence type="ECO:0000313" key="16">
    <source>
        <dbReference type="Proteomes" id="UP000177785"/>
    </source>
</evidence>
<evidence type="ECO:0000256" key="12">
    <source>
        <dbReference type="PROSITE-ProRule" id="PRU00706"/>
    </source>
</evidence>
<keyword evidence="9" id="KW-0067">ATP-binding</keyword>
<dbReference type="EC" id="2.7.4.6" evidence="3"/>
<keyword evidence="7" id="KW-0547">Nucleotide-binding</keyword>
<proteinExistence type="inferred from homology"/>
<comment type="cofactor">
    <cofactor evidence="1">
        <name>Mg(2+)</name>
        <dbReference type="ChEBI" id="CHEBI:18420"/>
    </cofactor>
</comment>
<evidence type="ECO:0000256" key="11">
    <source>
        <dbReference type="ARBA" id="ARBA00023080"/>
    </source>
</evidence>
<dbReference type="Pfam" id="PF00334">
    <property type="entry name" value="NDK"/>
    <property type="match status" value="1"/>
</dbReference>
<comment type="caution">
    <text evidence="15">The sequence shown here is derived from an EMBL/GenBank/DDBJ whole genome shotgun (WGS) entry which is preliminary data.</text>
</comment>
<keyword evidence="6" id="KW-0479">Metal-binding</keyword>
<keyword evidence="5" id="KW-0808">Transferase</keyword>
<name>A0A1G2G429_9BACT</name>
<dbReference type="Proteomes" id="UP000177785">
    <property type="component" value="Unassembled WGS sequence"/>
</dbReference>
<evidence type="ECO:0000256" key="10">
    <source>
        <dbReference type="ARBA" id="ARBA00022842"/>
    </source>
</evidence>
<dbReference type="STRING" id="1802115.A2756_03810"/>
<dbReference type="SUPFAM" id="SSF54919">
    <property type="entry name" value="Nucleoside diphosphate kinase, NDK"/>
    <property type="match status" value="1"/>
</dbReference>
<dbReference type="GO" id="GO:0004550">
    <property type="term" value="F:nucleoside diphosphate kinase activity"/>
    <property type="evidence" value="ECO:0007669"/>
    <property type="project" value="UniProtKB-EC"/>
</dbReference>
<dbReference type="InterPro" id="IPR001564">
    <property type="entry name" value="Nucleoside_diP_kinase"/>
</dbReference>
<dbReference type="AlphaFoldDB" id="A0A1G2G429"/>
<dbReference type="GO" id="GO:0006241">
    <property type="term" value="P:CTP biosynthetic process"/>
    <property type="evidence" value="ECO:0007669"/>
    <property type="project" value="InterPro"/>
</dbReference>
<dbReference type="GO" id="GO:0006228">
    <property type="term" value="P:UTP biosynthetic process"/>
    <property type="evidence" value="ECO:0007669"/>
    <property type="project" value="InterPro"/>
</dbReference>
<evidence type="ECO:0000256" key="7">
    <source>
        <dbReference type="ARBA" id="ARBA00022741"/>
    </source>
</evidence>
<comment type="similarity">
    <text evidence="2 12 13">Belongs to the NDK family.</text>
</comment>
<evidence type="ECO:0000256" key="2">
    <source>
        <dbReference type="ARBA" id="ARBA00008142"/>
    </source>
</evidence>